<evidence type="ECO:0000313" key="2">
    <source>
        <dbReference type="Proteomes" id="UP000617555"/>
    </source>
</evidence>
<keyword evidence="2" id="KW-1185">Reference proteome</keyword>
<sequence length="147" mass="16425">MVKKTTNLVLFYQYVGFVNDLAAQEAISLQLLLFNNTLSRQFFMATHKRQFTHVTVEQPGKPTVMTMTQSTLDLPSAGQVTIKVYAAGVNGPDIKQRVGAYPPPAGRVLLLVWRLLVRLLLWPMTSLNGRLAIKFARSYRAVAMLSS</sequence>
<dbReference type="InterPro" id="IPR011032">
    <property type="entry name" value="GroES-like_sf"/>
</dbReference>
<dbReference type="Proteomes" id="UP000617555">
    <property type="component" value="Unassembled WGS sequence"/>
</dbReference>
<organism evidence="1 2">
    <name type="scientific">Shewanella inventionis</name>
    <dbReference type="NCBI Taxonomy" id="1738770"/>
    <lineage>
        <taxon>Bacteria</taxon>
        <taxon>Pseudomonadati</taxon>
        <taxon>Pseudomonadota</taxon>
        <taxon>Gammaproteobacteria</taxon>
        <taxon>Alteromonadales</taxon>
        <taxon>Shewanellaceae</taxon>
        <taxon>Shewanella</taxon>
    </lineage>
</organism>
<protein>
    <submittedName>
        <fullName evidence="1">Uncharacterized protein</fullName>
    </submittedName>
</protein>
<name>A0ABQ1JP60_9GAMM</name>
<dbReference type="SUPFAM" id="SSF50129">
    <property type="entry name" value="GroES-like"/>
    <property type="match status" value="1"/>
</dbReference>
<gene>
    <name evidence="1" type="ORF">GCM10011607_38070</name>
</gene>
<dbReference type="Gene3D" id="3.90.180.10">
    <property type="entry name" value="Medium-chain alcohol dehydrogenases, catalytic domain"/>
    <property type="match status" value="1"/>
</dbReference>
<accession>A0ABQ1JP60</accession>
<dbReference type="EMBL" id="BMII01000044">
    <property type="protein sequence ID" value="GGB74036.1"/>
    <property type="molecule type" value="Genomic_DNA"/>
</dbReference>
<reference evidence="2" key="1">
    <citation type="journal article" date="2019" name="Int. J. Syst. Evol. Microbiol.">
        <title>The Global Catalogue of Microorganisms (GCM) 10K type strain sequencing project: providing services to taxonomists for standard genome sequencing and annotation.</title>
        <authorList>
            <consortium name="The Broad Institute Genomics Platform"/>
            <consortium name="The Broad Institute Genome Sequencing Center for Infectious Disease"/>
            <person name="Wu L."/>
            <person name="Ma J."/>
        </authorList>
    </citation>
    <scope>NUCLEOTIDE SEQUENCE [LARGE SCALE GENOMIC DNA]</scope>
    <source>
        <strain evidence="2">CGMCC 1.15339</strain>
    </source>
</reference>
<comment type="caution">
    <text evidence="1">The sequence shown here is derived from an EMBL/GenBank/DDBJ whole genome shotgun (WGS) entry which is preliminary data.</text>
</comment>
<proteinExistence type="predicted"/>
<evidence type="ECO:0000313" key="1">
    <source>
        <dbReference type="EMBL" id="GGB74036.1"/>
    </source>
</evidence>